<dbReference type="Pfam" id="PF03732">
    <property type="entry name" value="Retrotrans_gag"/>
    <property type="match status" value="1"/>
</dbReference>
<dbReference type="AlphaFoldDB" id="A0A1U8Q958"/>
<accession>A0A1U8Q958</accession>
<dbReference type="GeneID" id="109115249"/>
<dbReference type="Proteomes" id="UP000189703">
    <property type="component" value="Unplaced"/>
</dbReference>
<proteinExistence type="predicted"/>
<evidence type="ECO:0000313" key="2">
    <source>
        <dbReference type="Proteomes" id="UP000189703"/>
    </source>
</evidence>
<sequence length="146" mass="17039">MFYGGDPIPWILKAEKYFEYHDIQGLQRMTIASFHLEGEVILRFQWFRHSRPQISWQEFTEALCIRFGPTVYDDYDEMLSRVKQKGTVRDYQVEFERLATRVYGWPEKALVGCFVGGLRDDIKVEVKALQPNSLSAAAGLARLQEE</sequence>
<dbReference type="OMA" id="ASYNIRA"/>
<feature type="domain" description="Retrotransposon gag" evidence="1">
    <location>
        <begin position="31"/>
        <end position="120"/>
    </location>
</feature>
<keyword evidence="2" id="KW-1185">Reference proteome</keyword>
<dbReference type="OrthoDB" id="2013610at2759"/>
<gene>
    <name evidence="3" type="primary">LOC109115249</name>
</gene>
<evidence type="ECO:0000259" key="1">
    <source>
        <dbReference type="Pfam" id="PF03732"/>
    </source>
</evidence>
<dbReference type="RefSeq" id="XP_019054601.1">
    <property type="nucleotide sequence ID" value="XM_019199056.1"/>
</dbReference>
<dbReference type="InParanoid" id="A0A1U8Q958"/>
<dbReference type="InterPro" id="IPR005162">
    <property type="entry name" value="Retrotrans_gag_dom"/>
</dbReference>
<evidence type="ECO:0000313" key="3">
    <source>
        <dbReference type="RefSeq" id="XP_019054601.1"/>
    </source>
</evidence>
<name>A0A1U8Q958_NELNU</name>
<organism evidence="2 3">
    <name type="scientific">Nelumbo nucifera</name>
    <name type="common">Sacred lotus</name>
    <dbReference type="NCBI Taxonomy" id="4432"/>
    <lineage>
        <taxon>Eukaryota</taxon>
        <taxon>Viridiplantae</taxon>
        <taxon>Streptophyta</taxon>
        <taxon>Embryophyta</taxon>
        <taxon>Tracheophyta</taxon>
        <taxon>Spermatophyta</taxon>
        <taxon>Magnoliopsida</taxon>
        <taxon>Proteales</taxon>
        <taxon>Nelumbonaceae</taxon>
        <taxon>Nelumbo</taxon>
    </lineage>
</organism>
<protein>
    <submittedName>
        <fullName evidence="3">Uncharacterized protein LOC109115249</fullName>
    </submittedName>
</protein>
<dbReference type="KEGG" id="nnu:109115249"/>
<reference evidence="3" key="1">
    <citation type="submission" date="2025-08" db="UniProtKB">
        <authorList>
            <consortium name="RefSeq"/>
        </authorList>
    </citation>
    <scope>IDENTIFICATION</scope>
</reference>